<comment type="caution">
    <text evidence="2">The sequence shown here is derived from an EMBL/GenBank/DDBJ whole genome shotgun (WGS) entry which is preliminary data.</text>
</comment>
<evidence type="ECO:0000313" key="3">
    <source>
        <dbReference type="Proteomes" id="UP000483035"/>
    </source>
</evidence>
<evidence type="ECO:0000256" key="1">
    <source>
        <dbReference type="SAM" id="Phobius"/>
    </source>
</evidence>
<keyword evidence="1" id="KW-0472">Membrane</keyword>
<organism evidence="2 3">
    <name type="scientific">Rhizobium lusitanum</name>
    <dbReference type="NCBI Taxonomy" id="293958"/>
    <lineage>
        <taxon>Bacteria</taxon>
        <taxon>Pseudomonadati</taxon>
        <taxon>Pseudomonadota</taxon>
        <taxon>Alphaproteobacteria</taxon>
        <taxon>Hyphomicrobiales</taxon>
        <taxon>Rhizobiaceae</taxon>
        <taxon>Rhizobium/Agrobacterium group</taxon>
        <taxon>Rhizobium</taxon>
    </lineage>
</organism>
<dbReference type="EMBL" id="WUEY01000019">
    <property type="protein sequence ID" value="NEI73526.1"/>
    <property type="molecule type" value="Genomic_DNA"/>
</dbReference>
<reference evidence="2 3" key="1">
    <citation type="submission" date="2019-12" db="EMBL/GenBank/DDBJ databases">
        <title>Rhizobium genotypes associated with high levels of biological nitrogen fixation by grain legumes in a temperate-maritime cropping system.</title>
        <authorList>
            <person name="Maluk M."/>
            <person name="Francesc Ferrando Molina F."/>
            <person name="Lopez Del Egido L."/>
            <person name="Lafos M."/>
            <person name="Langarica-Fuentes A."/>
            <person name="Gebre Yohannes G."/>
            <person name="Young M.W."/>
            <person name="Martin P."/>
            <person name="Gantlett R."/>
            <person name="Kenicer G."/>
            <person name="Hawes C."/>
            <person name="Begg G.S."/>
            <person name="Quilliam R.S."/>
            <person name="Squire G.R."/>
            <person name="Poole P.S."/>
            <person name="Young P.W."/>
            <person name="Iannetta P.M."/>
            <person name="James E.K."/>
        </authorList>
    </citation>
    <scope>NUCLEOTIDE SEQUENCE [LARGE SCALE GENOMIC DNA]</scope>
    <source>
        <strain evidence="2 3">JHI1118</strain>
    </source>
</reference>
<feature type="transmembrane region" description="Helical" evidence="1">
    <location>
        <begin position="26"/>
        <end position="46"/>
    </location>
</feature>
<dbReference type="AlphaFoldDB" id="A0A6L9UHD3"/>
<keyword evidence="1" id="KW-1133">Transmembrane helix</keyword>
<gene>
    <name evidence="2" type="ORF">GR212_28635</name>
</gene>
<name>A0A6L9UHD3_9HYPH</name>
<dbReference type="RefSeq" id="WP_163991938.1">
    <property type="nucleotide sequence ID" value="NZ_WUEY01000019.1"/>
</dbReference>
<dbReference type="Proteomes" id="UP000483035">
    <property type="component" value="Unassembled WGS sequence"/>
</dbReference>
<accession>A0A6L9UHD3</accession>
<proteinExistence type="predicted"/>
<keyword evidence="1" id="KW-0812">Transmembrane</keyword>
<protein>
    <submittedName>
        <fullName evidence="2">Uncharacterized protein</fullName>
    </submittedName>
</protein>
<sequence>MQHRYQIDERWPPYARERLLFFCRPFEYMAAGIAIVTFAAGAMMAIL</sequence>
<evidence type="ECO:0000313" key="2">
    <source>
        <dbReference type="EMBL" id="NEI73526.1"/>
    </source>
</evidence>